<proteinExistence type="predicted"/>
<gene>
    <name evidence="1" type="ORF">PQU93_12325</name>
</gene>
<evidence type="ECO:0000313" key="2">
    <source>
        <dbReference type="Proteomes" id="UP001221566"/>
    </source>
</evidence>
<reference evidence="1 2" key="1">
    <citation type="submission" date="2023-01" db="EMBL/GenBank/DDBJ databases">
        <title>Novel species of the genus Vogesella isolated from rivers.</title>
        <authorList>
            <person name="Lu H."/>
        </authorList>
    </citation>
    <scope>NUCLEOTIDE SEQUENCE [LARGE SCALE GENOMIC DNA]</scope>
    <source>
        <strain evidence="1 2">SH7W</strain>
    </source>
</reference>
<evidence type="ECO:0000313" key="1">
    <source>
        <dbReference type="EMBL" id="MDC7691560.1"/>
    </source>
</evidence>
<dbReference type="Proteomes" id="UP001221566">
    <property type="component" value="Unassembled WGS sequence"/>
</dbReference>
<comment type="caution">
    <text evidence="1">The sequence shown here is derived from an EMBL/GenBank/DDBJ whole genome shotgun (WGS) entry which is preliminary data.</text>
</comment>
<dbReference type="EMBL" id="JAQQKY010000006">
    <property type="protein sequence ID" value="MDC7691560.1"/>
    <property type="molecule type" value="Genomic_DNA"/>
</dbReference>
<sequence>MVDFLDQHDGSLRERWPWCGADFSLALIAVAASGDAGKLTINSLLVNLFDNNKYYRRCWRGENARIAAVSTTLTMPAGKTG</sequence>
<accession>A0ABT5I5W5</accession>
<name>A0ABT5I5W5_VOGIN</name>
<keyword evidence="2" id="KW-1185">Reference proteome</keyword>
<dbReference type="RefSeq" id="WP_272803514.1">
    <property type="nucleotide sequence ID" value="NZ_JAQQKY010000006.1"/>
</dbReference>
<organism evidence="1 2">
    <name type="scientific">Vogesella indigofera</name>
    <name type="common">Pseudomonas indigofera</name>
    <dbReference type="NCBI Taxonomy" id="45465"/>
    <lineage>
        <taxon>Bacteria</taxon>
        <taxon>Pseudomonadati</taxon>
        <taxon>Pseudomonadota</taxon>
        <taxon>Betaproteobacteria</taxon>
        <taxon>Neisseriales</taxon>
        <taxon>Chromobacteriaceae</taxon>
        <taxon>Vogesella</taxon>
    </lineage>
</organism>
<protein>
    <submittedName>
        <fullName evidence="1">Uncharacterized protein</fullName>
    </submittedName>
</protein>